<comment type="caution">
    <text evidence="4">The sequence shown here is derived from an EMBL/GenBank/DDBJ whole genome shotgun (WGS) entry which is preliminary data.</text>
</comment>
<accession>A0A2R6Y3M5</accession>
<reference evidence="5" key="1">
    <citation type="journal article" date="2018" name="Sci. Rep.">
        <title>Lignite coal burning seam in the remote Altai Mountains harbors a hydrogen-driven thermophilic microbial community.</title>
        <authorList>
            <person name="Kadnikov V.V."/>
            <person name="Mardanov A.V."/>
            <person name="Ivasenko D.A."/>
            <person name="Antsiferov D.V."/>
            <person name="Beletsky A.V."/>
            <person name="Karnachuk O.V."/>
            <person name="Ravin N.V."/>
        </authorList>
    </citation>
    <scope>NUCLEOTIDE SEQUENCE [LARGE SCALE GENOMIC DNA]</scope>
</reference>
<feature type="domain" description="DUF2062" evidence="3">
    <location>
        <begin position="25"/>
        <end position="143"/>
    </location>
</feature>
<keyword evidence="2" id="KW-1133">Transmembrane helix</keyword>
<dbReference type="Proteomes" id="UP000244338">
    <property type="component" value="Unassembled WGS sequence"/>
</dbReference>
<protein>
    <recommendedName>
        <fullName evidence="3">DUF2062 domain-containing protein</fullName>
    </recommendedName>
</protein>
<dbReference type="AlphaFoldDB" id="A0A2R6Y3M5"/>
<feature type="transmembrane region" description="Helical" evidence="2">
    <location>
        <begin position="86"/>
        <end position="106"/>
    </location>
</feature>
<feature type="transmembrane region" description="Helical" evidence="2">
    <location>
        <begin position="48"/>
        <end position="74"/>
    </location>
</feature>
<evidence type="ECO:0000259" key="3">
    <source>
        <dbReference type="Pfam" id="PF09835"/>
    </source>
</evidence>
<organism evidence="4 5">
    <name type="scientific">Candidatus Carbonibacillus altaicus</name>
    <dbReference type="NCBI Taxonomy" id="2163959"/>
    <lineage>
        <taxon>Bacteria</taxon>
        <taxon>Bacillati</taxon>
        <taxon>Bacillota</taxon>
        <taxon>Bacilli</taxon>
        <taxon>Bacillales</taxon>
        <taxon>Candidatus Carbonibacillus</taxon>
    </lineage>
</organism>
<dbReference type="Pfam" id="PF09835">
    <property type="entry name" value="DUF2062"/>
    <property type="match status" value="1"/>
</dbReference>
<feature type="transmembrane region" description="Helical" evidence="2">
    <location>
        <begin position="118"/>
        <end position="144"/>
    </location>
</feature>
<evidence type="ECO:0000313" key="5">
    <source>
        <dbReference type="Proteomes" id="UP000244338"/>
    </source>
</evidence>
<feature type="region of interest" description="Disordered" evidence="1">
    <location>
        <begin position="171"/>
        <end position="202"/>
    </location>
</feature>
<dbReference type="PANTHER" id="PTHR40547:SF1">
    <property type="entry name" value="SLL0298 PROTEIN"/>
    <property type="match status" value="1"/>
</dbReference>
<evidence type="ECO:0000313" key="4">
    <source>
        <dbReference type="EMBL" id="PTQ57277.1"/>
    </source>
</evidence>
<sequence>MLEQKKERRVIEKRTLKDRWNGFRRMVYYYLLRLIRVKDKRARVKRGMAIGIAIHGIPLFGFSLLAGLALAFPFRANKVAVTLSNLMSAPLTLSIYSLDALFLAIYRKNFGFNYTWASVLAIVTTFVLIYIIGYILAGILLFLMDRHLAERRKKRLARRVARRELAMDVPSGSMLRSNAKQQLEKRSYQGVKSKTGPHPGKE</sequence>
<evidence type="ECO:0000256" key="1">
    <source>
        <dbReference type="SAM" id="MobiDB-lite"/>
    </source>
</evidence>
<evidence type="ECO:0000256" key="2">
    <source>
        <dbReference type="SAM" id="Phobius"/>
    </source>
</evidence>
<name>A0A2R6Y3M5_9BACL</name>
<gene>
    <name evidence="4" type="ORF">BSOLF_1828</name>
</gene>
<keyword evidence="2" id="KW-0472">Membrane</keyword>
<keyword evidence="2" id="KW-0812">Transmembrane</keyword>
<dbReference type="InterPro" id="IPR018639">
    <property type="entry name" value="DUF2062"/>
</dbReference>
<proteinExistence type="predicted"/>
<dbReference type="EMBL" id="PEBX01000009">
    <property type="protein sequence ID" value="PTQ57277.1"/>
    <property type="molecule type" value="Genomic_DNA"/>
</dbReference>
<dbReference type="PANTHER" id="PTHR40547">
    <property type="entry name" value="SLL0298 PROTEIN"/>
    <property type="match status" value="1"/>
</dbReference>